<feature type="region of interest" description="Disordered" evidence="4">
    <location>
        <begin position="935"/>
        <end position="966"/>
    </location>
</feature>
<dbReference type="SMART" id="SM00066">
    <property type="entry name" value="GAL4"/>
    <property type="match status" value="1"/>
</dbReference>
<feature type="compositionally biased region" description="Low complexity" evidence="4">
    <location>
        <begin position="907"/>
        <end position="920"/>
    </location>
</feature>
<dbReference type="PANTHER" id="PTHR31001:SF81">
    <property type="entry name" value="ZN(II)2CYS6 TRANSCRIPTION FACTOR"/>
    <property type="match status" value="1"/>
</dbReference>
<dbReference type="Proteomes" id="UP000076738">
    <property type="component" value="Unassembled WGS sequence"/>
</dbReference>
<name>A0A167KIL9_CALVF</name>
<dbReference type="OrthoDB" id="4934715at2759"/>
<dbReference type="GO" id="GO:0000981">
    <property type="term" value="F:DNA-binding transcription factor activity, RNA polymerase II-specific"/>
    <property type="evidence" value="ECO:0007669"/>
    <property type="project" value="InterPro"/>
</dbReference>
<dbReference type="InterPro" id="IPR001138">
    <property type="entry name" value="Zn2Cys6_DnaBD"/>
</dbReference>
<dbReference type="SMART" id="SM00906">
    <property type="entry name" value="Fungal_trans"/>
    <property type="match status" value="1"/>
</dbReference>
<gene>
    <name evidence="6" type="ORF">CALVIDRAFT_565430</name>
</gene>
<feature type="region of interest" description="Disordered" evidence="4">
    <location>
        <begin position="777"/>
        <end position="920"/>
    </location>
</feature>
<proteinExistence type="predicted"/>
<evidence type="ECO:0000256" key="3">
    <source>
        <dbReference type="ARBA" id="ARBA00023242"/>
    </source>
</evidence>
<dbReference type="Pfam" id="PF04082">
    <property type="entry name" value="Fungal_trans"/>
    <property type="match status" value="1"/>
</dbReference>
<dbReference type="InterPro" id="IPR036864">
    <property type="entry name" value="Zn2-C6_fun-type_DNA-bd_sf"/>
</dbReference>
<evidence type="ECO:0000256" key="4">
    <source>
        <dbReference type="SAM" id="MobiDB-lite"/>
    </source>
</evidence>
<evidence type="ECO:0000256" key="2">
    <source>
        <dbReference type="ARBA" id="ARBA00022723"/>
    </source>
</evidence>
<dbReference type="GO" id="GO:0005634">
    <property type="term" value="C:nucleus"/>
    <property type="evidence" value="ECO:0007669"/>
    <property type="project" value="UniProtKB-SubCell"/>
</dbReference>
<feature type="compositionally biased region" description="Low complexity" evidence="4">
    <location>
        <begin position="18"/>
        <end position="27"/>
    </location>
</feature>
<feature type="domain" description="Zn(2)-C6 fungal-type" evidence="5">
    <location>
        <begin position="91"/>
        <end position="122"/>
    </location>
</feature>
<evidence type="ECO:0000259" key="5">
    <source>
        <dbReference type="PROSITE" id="PS50048"/>
    </source>
</evidence>
<dbReference type="CDD" id="cd00067">
    <property type="entry name" value="GAL4"/>
    <property type="match status" value="1"/>
</dbReference>
<keyword evidence="2" id="KW-0479">Metal-binding</keyword>
<protein>
    <recommendedName>
        <fullName evidence="5">Zn(2)-C6 fungal-type domain-containing protein</fullName>
    </recommendedName>
</protein>
<reference evidence="6 7" key="1">
    <citation type="journal article" date="2016" name="Mol. Biol. Evol.">
        <title>Comparative Genomics of Early-Diverging Mushroom-Forming Fungi Provides Insights into the Origins of Lignocellulose Decay Capabilities.</title>
        <authorList>
            <person name="Nagy L.G."/>
            <person name="Riley R."/>
            <person name="Tritt A."/>
            <person name="Adam C."/>
            <person name="Daum C."/>
            <person name="Floudas D."/>
            <person name="Sun H."/>
            <person name="Yadav J.S."/>
            <person name="Pangilinan J."/>
            <person name="Larsson K.H."/>
            <person name="Matsuura K."/>
            <person name="Barry K."/>
            <person name="Labutti K."/>
            <person name="Kuo R."/>
            <person name="Ohm R.A."/>
            <person name="Bhattacharya S.S."/>
            <person name="Shirouzu T."/>
            <person name="Yoshinaga Y."/>
            <person name="Martin F.M."/>
            <person name="Grigoriev I.V."/>
            <person name="Hibbett D.S."/>
        </authorList>
    </citation>
    <scope>NUCLEOTIDE SEQUENCE [LARGE SCALE GENOMIC DNA]</scope>
    <source>
        <strain evidence="6 7">TUFC12733</strain>
    </source>
</reference>
<comment type="subcellular location">
    <subcellularLocation>
        <location evidence="1">Nucleus</location>
    </subcellularLocation>
</comment>
<dbReference type="InterPro" id="IPR007219">
    <property type="entry name" value="XnlR_reg_dom"/>
</dbReference>
<keyword evidence="3" id="KW-0539">Nucleus</keyword>
<evidence type="ECO:0000313" key="6">
    <source>
        <dbReference type="EMBL" id="KZO94686.1"/>
    </source>
</evidence>
<dbReference type="PROSITE" id="PS00463">
    <property type="entry name" value="ZN2_CY6_FUNGAL_1"/>
    <property type="match status" value="1"/>
</dbReference>
<feature type="region of interest" description="Disordered" evidence="4">
    <location>
        <begin position="1"/>
        <end position="66"/>
    </location>
</feature>
<dbReference type="SUPFAM" id="SSF57701">
    <property type="entry name" value="Zn2/Cys6 DNA-binding domain"/>
    <property type="match status" value="1"/>
</dbReference>
<dbReference type="GO" id="GO:0006351">
    <property type="term" value="P:DNA-templated transcription"/>
    <property type="evidence" value="ECO:0007669"/>
    <property type="project" value="InterPro"/>
</dbReference>
<dbReference type="PANTHER" id="PTHR31001">
    <property type="entry name" value="UNCHARACTERIZED TRANSCRIPTIONAL REGULATORY PROTEIN"/>
    <property type="match status" value="1"/>
</dbReference>
<dbReference type="EMBL" id="KV417293">
    <property type="protein sequence ID" value="KZO94686.1"/>
    <property type="molecule type" value="Genomic_DNA"/>
</dbReference>
<dbReference type="Pfam" id="PF00172">
    <property type="entry name" value="Zn_clus"/>
    <property type="match status" value="1"/>
</dbReference>
<dbReference type="PROSITE" id="PS50048">
    <property type="entry name" value="ZN2_CY6_FUNGAL_2"/>
    <property type="match status" value="1"/>
</dbReference>
<dbReference type="Gene3D" id="4.10.240.10">
    <property type="entry name" value="Zn(2)-C6 fungal-type DNA-binding domain"/>
    <property type="match status" value="1"/>
</dbReference>
<accession>A0A167KIL9</accession>
<organism evidence="6 7">
    <name type="scientific">Calocera viscosa (strain TUFC12733)</name>
    <dbReference type="NCBI Taxonomy" id="1330018"/>
    <lineage>
        <taxon>Eukaryota</taxon>
        <taxon>Fungi</taxon>
        <taxon>Dikarya</taxon>
        <taxon>Basidiomycota</taxon>
        <taxon>Agaricomycotina</taxon>
        <taxon>Dacrymycetes</taxon>
        <taxon>Dacrymycetales</taxon>
        <taxon>Dacrymycetaceae</taxon>
        <taxon>Calocera</taxon>
    </lineage>
</organism>
<keyword evidence="7" id="KW-1185">Reference proteome</keyword>
<dbReference type="InterPro" id="IPR050613">
    <property type="entry name" value="Sec_Metabolite_Reg"/>
</dbReference>
<evidence type="ECO:0000256" key="1">
    <source>
        <dbReference type="ARBA" id="ARBA00004123"/>
    </source>
</evidence>
<evidence type="ECO:0000313" key="7">
    <source>
        <dbReference type="Proteomes" id="UP000076738"/>
    </source>
</evidence>
<dbReference type="GO" id="GO:0003677">
    <property type="term" value="F:DNA binding"/>
    <property type="evidence" value="ECO:0007669"/>
    <property type="project" value="InterPro"/>
</dbReference>
<dbReference type="CDD" id="cd12148">
    <property type="entry name" value="fungal_TF_MHR"/>
    <property type="match status" value="1"/>
</dbReference>
<dbReference type="AlphaFoldDB" id="A0A167KIL9"/>
<dbReference type="GO" id="GO:0008270">
    <property type="term" value="F:zinc ion binding"/>
    <property type="evidence" value="ECO:0007669"/>
    <property type="project" value="InterPro"/>
</dbReference>
<sequence length="1074" mass="118092">MSSGPAHVSLSPEQNRRQQQQQHQQQQDMIEIKEDSDDPAPPKPGSSGSGMGGASGSRPSSSSHRLDTASLGAALPSTHQANGIRSRITVVCAECKRLKLRCDRRTPCGSCMKRDTIHRCQYTPAASEKVDVQSLHNRVLTLESKVTKLSAEGLRASALDDVRPTSLLAVNNGSSVVVSLDDVAGVWLDELEVELEVELKPLGPDVPAELDWAQIFPSPEVFFPSPDVNSVYGIGMELNTPTVTPQLLQKLPDGPLRDAILAQFQNTLAMHPCTNWNDFSQQAQAMFSTLSLQEHEARMSNMYPVPPTPRTAPASLTFFASVAAAFALGAQALAEAKRWGPSQVPYDDTLPNSQALYLKAEEYFSLSQSTLQVAQRTAAYDLDFLMAMRMQCLYLLHDGKPRVAHSVLPEVGKMINIARFMGLHIDPGPLADKYSVFEMEMRRRVWWDIYYLDVFISDYMSLPPLIDDGTFSCNLPTDCDDQQLHPRMSVLPAPTEHSDYTYFILKSRLAQLVKKVRRSPFRDEQNQPDIKAAMALAKEVKDWLDMLPPRFQLAADEAVASSGPPFLVAQRCELASIANQIVLKIYHPFLRRVTLTEPDVPGQAPIASIDAAHQLVFASKILHKVLRHTRPATYMFYSFGRQLFHAAVICAHNVIRGPVSIYRQPALQSLDIAIDIMRDPMLATGRGPARGGAEGSPSEALRIVEALRDKCDAAMRGKLFIGSKRKHGDLDPHLLADFQMPYVGAAVATASEEYEPEPQYNQVTMPYQQGLQYPGAVVQTPMPTAGPSVEQPPTPVQPQPQRVRVHPTHRPPPQDVESPYVPVGPTPDWVYQQKSASGSTGGKDRSRNRPSIGVRRRDTEPNGPASRPRVEGTPSSGSSSQSPIGMRKPSTFGNAPPPTSGVAMPGAAQFQQAQQAQQEFAQQYGPVHPAEMAYYPGTNMYGPPNPHQPQQMFYGQPQEEQPPEAAFQGAVNPQLITGDVNRSMPMHMAQQARNSIAPSIPSTPIDQSRYNTMLPSAPVPAKQDEDEGDQTMLSLPEAAMNGGFDVGLAAMNWDPNARETYQTTEQWHPAYSFS</sequence>
<dbReference type="STRING" id="1330018.A0A167KIL9"/>